<evidence type="ECO:0000256" key="1">
    <source>
        <dbReference type="SAM" id="MobiDB-lite"/>
    </source>
</evidence>
<comment type="caution">
    <text evidence="2">The sequence shown here is derived from an EMBL/GenBank/DDBJ whole genome shotgun (WGS) entry which is preliminary data.</text>
</comment>
<dbReference type="AlphaFoldDB" id="A0A0G2J4R0"/>
<dbReference type="Proteomes" id="UP000035067">
    <property type="component" value="Unassembled WGS sequence"/>
</dbReference>
<feature type="region of interest" description="Disordered" evidence="1">
    <location>
        <begin position="1"/>
        <end position="43"/>
    </location>
</feature>
<name>A0A0G2J4R0_9SYNE</name>
<dbReference type="EMBL" id="JXQG01000032">
    <property type="protein sequence ID" value="KKZ12008.1"/>
    <property type="molecule type" value="Genomic_DNA"/>
</dbReference>
<gene>
    <name evidence="2" type="ORF">TE42_06080</name>
</gene>
<evidence type="ECO:0000313" key="2">
    <source>
        <dbReference type="EMBL" id="KKZ12008.1"/>
    </source>
</evidence>
<protein>
    <submittedName>
        <fullName evidence="2">Uncharacterized protein</fullName>
    </submittedName>
</protein>
<accession>A0A0G2J4R0</accession>
<reference evidence="2 3" key="1">
    <citation type="submission" date="2015-01" db="EMBL/GenBank/DDBJ databases">
        <title>Lifestyle Evolution in Cyanobacterial Symbionts of Sponges.</title>
        <authorList>
            <person name="Burgsdorf I."/>
            <person name="Slaby B.M."/>
            <person name="Handley K.M."/>
            <person name="Haber M."/>
            <person name="Blom J."/>
            <person name="Marshall C.W."/>
            <person name="Gilbert J.A."/>
            <person name="Hentschel U."/>
            <person name="Steindler L."/>
        </authorList>
    </citation>
    <scope>NUCLEOTIDE SEQUENCE [LARGE SCALE GENOMIC DNA]</scope>
    <source>
        <strain evidence="2">SP3</strain>
    </source>
</reference>
<evidence type="ECO:0000313" key="3">
    <source>
        <dbReference type="Proteomes" id="UP000035067"/>
    </source>
</evidence>
<sequence length="78" mass="7956">MAKAFPDWVSHTRTTTGGKAWIINRPPGGSGHHPPNAGPPDPALDGSLAVNLTDSLTVKTQSGSGLDGIDGFFSTISA</sequence>
<dbReference type="PATRIC" id="fig|1604020.3.peg.889"/>
<proteinExistence type="predicted"/>
<organism evidence="2 3">
    <name type="scientific">Candidatus Synechococcus spongiarum SP3</name>
    <dbReference type="NCBI Taxonomy" id="1604020"/>
    <lineage>
        <taxon>Bacteria</taxon>
        <taxon>Bacillati</taxon>
        <taxon>Cyanobacteriota</taxon>
        <taxon>Cyanophyceae</taxon>
        <taxon>Synechococcales</taxon>
        <taxon>Synechococcaceae</taxon>
        <taxon>Synechococcus</taxon>
    </lineage>
</organism>